<evidence type="ECO:0000256" key="6">
    <source>
        <dbReference type="ARBA" id="ARBA00022734"/>
    </source>
</evidence>
<keyword evidence="9" id="KW-0965">Cell junction</keyword>
<proteinExistence type="inferred from homology"/>
<evidence type="ECO:0000256" key="1">
    <source>
        <dbReference type="ARBA" id="ARBA00004251"/>
    </source>
</evidence>
<dbReference type="GO" id="GO:0009506">
    <property type="term" value="C:plasmodesma"/>
    <property type="evidence" value="ECO:0007669"/>
    <property type="project" value="UniProtKB-SubCell"/>
</dbReference>
<accession>A0ABD2ZDP0</accession>
<evidence type="ECO:0000313" key="17">
    <source>
        <dbReference type="Proteomes" id="UP001630127"/>
    </source>
</evidence>
<comment type="similarity">
    <text evidence="14">Belongs to the cysteine-rich repeat secretory protein family. Plasmodesmata-located proteins (PDLD) subfamily.</text>
</comment>
<dbReference type="InterPro" id="IPR051378">
    <property type="entry name" value="Cell2Cell_Antifungal"/>
</dbReference>
<name>A0ABD2ZDP0_9GENT</name>
<keyword evidence="3" id="KW-0295">Fungicide</keyword>
<evidence type="ECO:0000256" key="8">
    <source>
        <dbReference type="ARBA" id="ARBA00022821"/>
    </source>
</evidence>
<evidence type="ECO:0000256" key="10">
    <source>
        <dbReference type="ARBA" id="ARBA00023022"/>
    </source>
</evidence>
<evidence type="ECO:0000256" key="5">
    <source>
        <dbReference type="ARBA" id="ARBA00022729"/>
    </source>
</evidence>
<dbReference type="Proteomes" id="UP001630127">
    <property type="component" value="Unassembled WGS sequence"/>
</dbReference>
<evidence type="ECO:0000256" key="7">
    <source>
        <dbReference type="ARBA" id="ARBA00022737"/>
    </source>
</evidence>
<evidence type="ECO:0000256" key="11">
    <source>
        <dbReference type="ARBA" id="ARBA00023035"/>
    </source>
</evidence>
<dbReference type="EMBL" id="JBJUIK010000009">
    <property type="protein sequence ID" value="KAL3517565.1"/>
    <property type="molecule type" value="Genomic_DNA"/>
</dbReference>
<evidence type="ECO:0000256" key="14">
    <source>
        <dbReference type="ARBA" id="ARBA00038393"/>
    </source>
</evidence>
<evidence type="ECO:0000256" key="4">
    <source>
        <dbReference type="ARBA" id="ARBA00022581"/>
    </source>
</evidence>
<comment type="caution">
    <text evidence="16">The sequence shown here is derived from an EMBL/GenBank/DDBJ whole genome shotgun (WGS) entry which is preliminary data.</text>
</comment>
<keyword evidence="11" id="KW-0465">Mannose-binding</keyword>
<dbReference type="InterPro" id="IPR002902">
    <property type="entry name" value="GNK2"/>
</dbReference>
<protein>
    <recommendedName>
        <fullName evidence="15">Gnk2-homologous domain-containing protein</fullName>
    </recommendedName>
</protein>
<evidence type="ECO:0000256" key="9">
    <source>
        <dbReference type="ARBA" id="ARBA00022949"/>
    </source>
</evidence>
<keyword evidence="6" id="KW-0430">Lectin</keyword>
<evidence type="ECO:0000256" key="13">
    <source>
        <dbReference type="ARBA" id="ARBA00024184"/>
    </source>
</evidence>
<dbReference type="GO" id="GO:0042742">
    <property type="term" value="P:defense response to bacterium"/>
    <property type="evidence" value="ECO:0007669"/>
    <property type="project" value="UniProtKB-KW"/>
</dbReference>
<keyword evidence="4" id="KW-0945">Host-virus interaction</keyword>
<keyword evidence="5" id="KW-0732">Signal</keyword>
<keyword evidence="8" id="KW-0611">Plant defense</keyword>
<keyword evidence="7" id="KW-0677">Repeat</keyword>
<evidence type="ECO:0000259" key="15">
    <source>
        <dbReference type="PROSITE" id="PS51473"/>
    </source>
</evidence>
<gene>
    <name evidence="16" type="ORF">ACH5RR_020154</name>
</gene>
<keyword evidence="12" id="KW-1015">Disulfide bond</keyword>
<dbReference type="GO" id="GO:0005886">
    <property type="term" value="C:plasma membrane"/>
    <property type="evidence" value="ECO:0007669"/>
    <property type="project" value="UniProtKB-SubCell"/>
</dbReference>
<comment type="subcellular location">
    <subcellularLocation>
        <location evidence="13">Cell junction</location>
        <location evidence="13">Plasmodesma</location>
    </subcellularLocation>
    <subcellularLocation>
        <location evidence="1">Cell membrane</location>
        <topology evidence="1">Single-pass type I membrane protein</topology>
    </subcellularLocation>
</comment>
<dbReference type="PANTHER" id="PTHR32080:SF54">
    <property type="entry name" value="GNK2-HOMOLOGOUS DOMAIN-CONTAINING PROTEIN"/>
    <property type="match status" value="1"/>
</dbReference>
<evidence type="ECO:0000313" key="16">
    <source>
        <dbReference type="EMBL" id="KAL3517565.1"/>
    </source>
</evidence>
<organism evidence="16 17">
    <name type="scientific">Cinchona calisaya</name>
    <dbReference type="NCBI Taxonomy" id="153742"/>
    <lineage>
        <taxon>Eukaryota</taxon>
        <taxon>Viridiplantae</taxon>
        <taxon>Streptophyta</taxon>
        <taxon>Embryophyta</taxon>
        <taxon>Tracheophyta</taxon>
        <taxon>Spermatophyta</taxon>
        <taxon>Magnoliopsida</taxon>
        <taxon>eudicotyledons</taxon>
        <taxon>Gunneridae</taxon>
        <taxon>Pentapetalae</taxon>
        <taxon>asterids</taxon>
        <taxon>lamiids</taxon>
        <taxon>Gentianales</taxon>
        <taxon>Rubiaceae</taxon>
        <taxon>Cinchonoideae</taxon>
        <taxon>Cinchoneae</taxon>
        <taxon>Cinchona</taxon>
    </lineage>
</organism>
<dbReference type="CDD" id="cd23509">
    <property type="entry name" value="Gnk2-like"/>
    <property type="match status" value="1"/>
</dbReference>
<dbReference type="AlphaFoldDB" id="A0ABD2ZDP0"/>
<sequence length="133" mass="14762">MWASGPHDTNKSPLIFMWYHLPDASVKVVICNTKTYNIVTDPFQLSVVNVLTDLVSGTPNNSGYDYRNQSPFAYAPKAYGHGTCTKTLSVTDCATCMQSAHDIILKYCGGFIGGKAFLNDCTIRYEHYSFTDL</sequence>
<evidence type="ECO:0000256" key="2">
    <source>
        <dbReference type="ARBA" id="ARBA00022529"/>
    </source>
</evidence>
<dbReference type="PANTHER" id="PTHR32080">
    <property type="entry name" value="ANTIFUNGAL PROTEIN GINKBILOBIN-2-LIKE"/>
    <property type="match status" value="1"/>
</dbReference>
<evidence type="ECO:0000256" key="3">
    <source>
        <dbReference type="ARBA" id="ARBA00022577"/>
    </source>
</evidence>
<keyword evidence="17" id="KW-1185">Reference proteome</keyword>
<dbReference type="GO" id="GO:0005537">
    <property type="term" value="F:D-mannose binding"/>
    <property type="evidence" value="ECO:0007669"/>
    <property type="project" value="UniProtKB-KW"/>
</dbReference>
<reference evidence="16 17" key="1">
    <citation type="submission" date="2024-11" db="EMBL/GenBank/DDBJ databases">
        <title>A near-complete genome assembly of Cinchona calisaya.</title>
        <authorList>
            <person name="Lian D.C."/>
            <person name="Zhao X.W."/>
            <person name="Wei L."/>
        </authorList>
    </citation>
    <scope>NUCLEOTIDE SEQUENCE [LARGE SCALE GENOMIC DNA]</scope>
    <source>
        <tissue evidence="16">Nenye</tissue>
    </source>
</reference>
<dbReference type="InterPro" id="IPR038408">
    <property type="entry name" value="GNK2_sf"/>
</dbReference>
<dbReference type="Gene3D" id="3.30.430.20">
    <property type="entry name" value="Gnk2 domain, C-X8-C-X2-C motif"/>
    <property type="match status" value="1"/>
</dbReference>
<dbReference type="GO" id="GO:0031640">
    <property type="term" value="P:killing of cells of another organism"/>
    <property type="evidence" value="ECO:0007669"/>
    <property type="project" value="UniProtKB-KW"/>
</dbReference>
<keyword evidence="2" id="KW-0929">Antimicrobial</keyword>
<dbReference type="GO" id="GO:0050832">
    <property type="term" value="P:defense response to fungus"/>
    <property type="evidence" value="ECO:0007669"/>
    <property type="project" value="UniProtKB-KW"/>
</dbReference>
<keyword evidence="10" id="KW-0044">Antibiotic</keyword>
<dbReference type="PROSITE" id="PS51473">
    <property type="entry name" value="GNK2"/>
    <property type="match status" value="1"/>
</dbReference>
<dbReference type="Pfam" id="PF01657">
    <property type="entry name" value="Stress-antifung"/>
    <property type="match status" value="1"/>
</dbReference>
<evidence type="ECO:0000256" key="12">
    <source>
        <dbReference type="ARBA" id="ARBA00023157"/>
    </source>
</evidence>
<feature type="domain" description="Gnk2-homologous" evidence="15">
    <location>
        <begin position="24"/>
        <end position="130"/>
    </location>
</feature>